<dbReference type="GO" id="GO:0006955">
    <property type="term" value="P:immune response"/>
    <property type="evidence" value="ECO:0007669"/>
    <property type="project" value="InterPro"/>
</dbReference>
<keyword evidence="7" id="KW-1185">Reference proteome</keyword>
<proteinExistence type="inferred from homology"/>
<comment type="subcellular location">
    <subcellularLocation>
        <location evidence="4">Secreted</location>
    </subcellularLocation>
</comment>
<dbReference type="GO" id="GO:0005615">
    <property type="term" value="C:extracellular space"/>
    <property type="evidence" value="ECO:0007669"/>
    <property type="project" value="UniProtKB-KW"/>
</dbReference>
<dbReference type="InterPro" id="IPR001811">
    <property type="entry name" value="Chemokine_IL8-like_dom"/>
</dbReference>
<feature type="domain" description="Chemokine interleukin-8-like" evidence="5">
    <location>
        <begin position="26"/>
        <end position="86"/>
    </location>
</feature>
<keyword evidence="4" id="KW-0732">Signal</keyword>
<comment type="similarity">
    <text evidence="1 4">Belongs to the intercrine beta (chemokine CC) family.</text>
</comment>
<keyword evidence="2 4" id="KW-0202">Cytokine</keyword>
<feature type="chain" id="PRO_5034922894" description="C-C motif chemokine" evidence="4">
    <location>
        <begin position="27"/>
        <end position="87"/>
    </location>
</feature>
<dbReference type="GO" id="GO:0008009">
    <property type="term" value="F:chemokine activity"/>
    <property type="evidence" value="ECO:0007669"/>
    <property type="project" value="InterPro"/>
</dbReference>
<evidence type="ECO:0000256" key="1">
    <source>
        <dbReference type="ARBA" id="ARBA00010868"/>
    </source>
</evidence>
<evidence type="ECO:0000256" key="2">
    <source>
        <dbReference type="ARBA" id="ARBA00022514"/>
    </source>
</evidence>
<sequence length="87" mass="9873">MGNKVYPLGILCALIILSGFISSTQSASCCLKYIRHKIPCERIVGYTIQNIYGRCDLDAIIFHIKGDRFRCANPSLSWTKDRMECIK</sequence>
<evidence type="ECO:0000313" key="7">
    <source>
        <dbReference type="Proteomes" id="UP000694680"/>
    </source>
</evidence>
<dbReference type="Gene3D" id="2.40.50.40">
    <property type="match status" value="1"/>
</dbReference>
<keyword evidence="3" id="KW-1015">Disulfide bond</keyword>
<organism evidence="6 7">
    <name type="scientific">Gouania willdenowi</name>
    <name type="common">Blunt-snouted clingfish</name>
    <name type="synonym">Lepadogaster willdenowi</name>
    <dbReference type="NCBI Taxonomy" id="441366"/>
    <lineage>
        <taxon>Eukaryota</taxon>
        <taxon>Metazoa</taxon>
        <taxon>Chordata</taxon>
        <taxon>Craniata</taxon>
        <taxon>Vertebrata</taxon>
        <taxon>Euteleostomi</taxon>
        <taxon>Actinopterygii</taxon>
        <taxon>Neopterygii</taxon>
        <taxon>Teleostei</taxon>
        <taxon>Neoteleostei</taxon>
        <taxon>Acanthomorphata</taxon>
        <taxon>Ovalentaria</taxon>
        <taxon>Blenniimorphae</taxon>
        <taxon>Blenniiformes</taxon>
        <taxon>Gobiesocoidei</taxon>
        <taxon>Gobiesocidae</taxon>
        <taxon>Gobiesocinae</taxon>
        <taxon>Gouania</taxon>
    </lineage>
</organism>
<dbReference type="SUPFAM" id="SSF54117">
    <property type="entry name" value="Interleukin 8-like chemokines"/>
    <property type="match status" value="1"/>
</dbReference>
<dbReference type="PANTHER" id="PTHR12015">
    <property type="entry name" value="SMALL INDUCIBLE CYTOKINE A"/>
    <property type="match status" value="1"/>
</dbReference>
<keyword evidence="4" id="KW-0145">Chemotaxis</keyword>
<protein>
    <recommendedName>
        <fullName evidence="4">C-C motif chemokine</fullName>
    </recommendedName>
</protein>
<dbReference type="InterPro" id="IPR036048">
    <property type="entry name" value="Interleukin_8-like_sf"/>
</dbReference>
<gene>
    <name evidence="6" type="primary">ccl20b</name>
</gene>
<keyword evidence="4" id="KW-0964">Secreted</keyword>
<dbReference type="InterPro" id="IPR000827">
    <property type="entry name" value="Chemokine_CC_CS"/>
</dbReference>
<reference evidence="6" key="2">
    <citation type="submission" date="2025-08" db="UniProtKB">
        <authorList>
            <consortium name="Ensembl"/>
        </authorList>
    </citation>
    <scope>IDENTIFICATION</scope>
</reference>
<dbReference type="Proteomes" id="UP000694680">
    <property type="component" value="Chromosome 20"/>
</dbReference>
<evidence type="ECO:0000313" key="6">
    <source>
        <dbReference type="Ensembl" id="ENSGWIP00000032047.1"/>
    </source>
</evidence>
<dbReference type="PANTHER" id="PTHR12015:SF108">
    <property type="entry name" value="C-C MOTIF CHEMOKINE 20"/>
    <property type="match status" value="1"/>
</dbReference>
<dbReference type="Pfam" id="PF00048">
    <property type="entry name" value="IL8"/>
    <property type="match status" value="1"/>
</dbReference>
<evidence type="ECO:0000256" key="3">
    <source>
        <dbReference type="ARBA" id="ARBA00023157"/>
    </source>
</evidence>
<accession>A0A8C5GLQ4</accession>
<dbReference type="Ensembl" id="ENSGWIT00000034889.1">
    <property type="protein sequence ID" value="ENSGWIP00000032047.1"/>
    <property type="gene ID" value="ENSGWIG00000016525.1"/>
</dbReference>
<evidence type="ECO:0000256" key="4">
    <source>
        <dbReference type="RuleBase" id="RU361150"/>
    </source>
</evidence>
<name>A0A8C5GLQ4_GOUWI</name>
<reference evidence="6" key="1">
    <citation type="submission" date="2020-06" db="EMBL/GenBank/DDBJ databases">
        <authorList>
            <consortium name="Wellcome Sanger Institute Data Sharing"/>
        </authorList>
    </citation>
    <scope>NUCLEOTIDE SEQUENCE [LARGE SCALE GENOMIC DNA]</scope>
</reference>
<dbReference type="AlphaFoldDB" id="A0A8C5GLQ4"/>
<dbReference type="PROSITE" id="PS00472">
    <property type="entry name" value="SMALL_CYTOKINES_CC"/>
    <property type="match status" value="1"/>
</dbReference>
<feature type="signal peptide" evidence="4">
    <location>
        <begin position="1"/>
        <end position="26"/>
    </location>
</feature>
<reference evidence="6" key="3">
    <citation type="submission" date="2025-09" db="UniProtKB">
        <authorList>
            <consortium name="Ensembl"/>
        </authorList>
    </citation>
    <scope>IDENTIFICATION</scope>
</reference>
<evidence type="ECO:0000259" key="5">
    <source>
        <dbReference type="SMART" id="SM00199"/>
    </source>
</evidence>
<dbReference type="SMART" id="SM00199">
    <property type="entry name" value="SCY"/>
    <property type="match status" value="1"/>
</dbReference>
<dbReference type="InterPro" id="IPR039809">
    <property type="entry name" value="Chemokine_b/g/d"/>
</dbReference>